<dbReference type="SUPFAM" id="SSF69047">
    <property type="entry name" value="Hypothetical protein YjbJ"/>
    <property type="match status" value="1"/>
</dbReference>
<dbReference type="RefSeq" id="WP_035191171.1">
    <property type="nucleotide sequence ID" value="NZ_CCCS020000003.1"/>
</dbReference>
<dbReference type="AlphaFoldDB" id="A0A060UQM6"/>
<dbReference type="EMBL" id="CCCS020000003">
    <property type="protein sequence ID" value="CDQ08869.1"/>
    <property type="molecule type" value="Genomic_DNA"/>
</dbReference>
<protein>
    <submittedName>
        <fullName evidence="5">CsbD family protein</fullName>
    </submittedName>
    <submittedName>
        <fullName evidence="4">General stress protein CsbD</fullName>
    </submittedName>
</protein>
<dbReference type="EMBL" id="CP059488">
    <property type="protein sequence ID" value="QQD71656.1"/>
    <property type="molecule type" value="Genomic_DNA"/>
</dbReference>
<dbReference type="Pfam" id="PF05532">
    <property type="entry name" value="CsbD"/>
    <property type="match status" value="1"/>
</dbReference>
<reference evidence="5 9" key="5">
    <citation type="submission" date="2020-07" db="EMBL/GenBank/DDBJ databases">
        <title>Complete genome sequence analysis of Acidithiobacillus ferrivorans XJFY6S-08 reveals extreme environmental adaptation to alpine acid mine drainage.</title>
        <authorList>
            <person name="Yan L."/>
            <person name="Ni Y."/>
        </authorList>
    </citation>
    <scope>NUCLEOTIDE SEQUENCE [LARGE SCALE GENOMIC DNA]</scope>
    <source>
        <strain evidence="5 9">XJFY6S-08</strain>
    </source>
</reference>
<evidence type="ECO:0000313" key="9">
    <source>
        <dbReference type="Proteomes" id="UP000595420"/>
    </source>
</evidence>
<evidence type="ECO:0000256" key="1">
    <source>
        <dbReference type="ARBA" id="ARBA00009129"/>
    </source>
</evidence>
<comment type="similarity">
    <text evidence="1">Belongs to the UPF0337 (CsbD) family.</text>
</comment>
<dbReference type="Gene3D" id="1.10.1470.10">
    <property type="entry name" value="YjbJ"/>
    <property type="match status" value="1"/>
</dbReference>
<dbReference type="Proteomes" id="UP000093129">
    <property type="component" value="Unassembled WGS sequence"/>
</dbReference>
<dbReference type="Proteomes" id="UP000595420">
    <property type="component" value="Chromosome"/>
</dbReference>
<evidence type="ECO:0000313" key="8">
    <source>
        <dbReference type="Proteomes" id="UP000193925"/>
    </source>
</evidence>
<evidence type="ECO:0000313" key="3">
    <source>
        <dbReference type="EMBL" id="CDQ08869.1"/>
    </source>
</evidence>
<feature type="domain" description="CsbD-like" evidence="2">
    <location>
        <begin position="4"/>
        <end position="56"/>
    </location>
</feature>
<reference evidence="3" key="1">
    <citation type="submission" date="2014-03" db="EMBL/GenBank/DDBJ databases">
        <authorList>
            <person name="Genoscope - CEA"/>
        </authorList>
    </citation>
    <scope>NUCLEOTIDE SEQUENCE [LARGE SCALE GENOMIC DNA]</scope>
    <source>
        <strain evidence="3">CF27</strain>
    </source>
</reference>
<dbReference type="Proteomes" id="UP000193925">
    <property type="component" value="Chromosome AFERRI"/>
</dbReference>
<reference evidence="4 7" key="3">
    <citation type="submission" date="2016-07" db="EMBL/GenBank/DDBJ databases">
        <title>Draft genome of a psychrotolerant acidophile Acidithiobacillus ferrivorans strain YL15.</title>
        <authorList>
            <person name="Peng T."/>
            <person name="Ma L."/>
            <person name="Nan M."/>
            <person name="An N."/>
            <person name="Wang M."/>
            <person name="Qiu G."/>
            <person name="Zeng W."/>
        </authorList>
    </citation>
    <scope>NUCLEOTIDE SEQUENCE [LARGE SCALE GENOMIC DNA]</scope>
    <source>
        <strain evidence="4 7">YL15</strain>
    </source>
</reference>
<dbReference type="EMBL" id="LT841305">
    <property type="protein sequence ID" value="SMH64212.1"/>
    <property type="molecule type" value="Genomic_DNA"/>
</dbReference>
<evidence type="ECO:0000313" key="6">
    <source>
        <dbReference type="EMBL" id="SMH64212.1"/>
    </source>
</evidence>
<keyword evidence="8" id="KW-1185">Reference proteome</keyword>
<evidence type="ECO:0000259" key="2">
    <source>
        <dbReference type="Pfam" id="PF05532"/>
    </source>
</evidence>
<evidence type="ECO:0000313" key="4">
    <source>
        <dbReference type="EMBL" id="OCB02830.1"/>
    </source>
</evidence>
<dbReference type="EMBL" id="MASQ01000086">
    <property type="protein sequence ID" value="OCB02830.1"/>
    <property type="molecule type" value="Genomic_DNA"/>
</dbReference>
<accession>A0A060UQM6</accession>
<organism evidence="3">
    <name type="scientific">Acidithiobacillus ferrivorans</name>
    <dbReference type="NCBI Taxonomy" id="160808"/>
    <lineage>
        <taxon>Bacteria</taxon>
        <taxon>Pseudomonadati</taxon>
        <taxon>Pseudomonadota</taxon>
        <taxon>Acidithiobacillia</taxon>
        <taxon>Acidithiobacillales</taxon>
        <taxon>Acidithiobacillaceae</taxon>
        <taxon>Acidithiobacillus</taxon>
    </lineage>
</organism>
<evidence type="ECO:0000313" key="7">
    <source>
        <dbReference type="Proteomes" id="UP000093129"/>
    </source>
</evidence>
<name>A0A060UQM6_9PROT</name>
<reference evidence="3" key="2">
    <citation type="submission" date="2014-07" db="EMBL/GenBank/DDBJ databases">
        <title>Initial genome analysis of the psychrotolerant acidophile Acidithiobacillus ferrivorans CF27: insights into iron and sulfur oxidation pathways and into biofilm formation.</title>
        <authorList>
            <person name="Talla E."/>
            <person name="Hedrich S."/>
            <person name="Mangenot S."/>
            <person name="Ji B."/>
            <person name="Johnson D.B."/>
            <person name="Barbe V."/>
            <person name="Bonnefoy V."/>
        </authorList>
    </citation>
    <scope>NUCLEOTIDE SEQUENCE [LARGE SCALE GENOMIC DNA]</scope>
    <source>
        <strain evidence="3">CF27</strain>
    </source>
</reference>
<dbReference type="InterPro" id="IPR008462">
    <property type="entry name" value="CsbD"/>
</dbReference>
<evidence type="ECO:0000313" key="5">
    <source>
        <dbReference type="EMBL" id="QQD71656.1"/>
    </source>
</evidence>
<gene>
    <name evidence="6" type="ORF">AFERRI_10245</name>
    <name evidence="3" type="ORF">AFERRI_110033</name>
    <name evidence="4" type="ORF">BBC27_11030</name>
    <name evidence="5" type="ORF">H2515_09305</name>
</gene>
<sequence length="56" mass="6177">MNKDQIKGRIKTSTGAVKEVAGRILGDSQQEIEGGFEKNLGKAQSAYGYMKEKMKK</sequence>
<dbReference type="InterPro" id="IPR036629">
    <property type="entry name" value="YjbJ_sf"/>
</dbReference>
<reference evidence="6 8" key="4">
    <citation type="submission" date="2017-03" db="EMBL/GenBank/DDBJ databases">
        <authorList>
            <person name="Regsiter A."/>
            <person name="William W."/>
        </authorList>
    </citation>
    <scope>NUCLEOTIDE SEQUENCE [LARGE SCALE GENOMIC DNA]</scope>
    <source>
        <strain evidence="6">PRJEB5721</strain>
    </source>
</reference>
<proteinExistence type="inferred from homology"/>